<reference evidence="3" key="1">
    <citation type="submission" date="2015-07" db="EMBL/GenBank/DDBJ databases">
        <title>Complete Genome of Thermincola ferriacetica strain Z-0001T.</title>
        <authorList>
            <person name="Lusk B."/>
            <person name="Badalamenti J.P."/>
            <person name="Parameswaran P."/>
            <person name="Bond D.R."/>
            <person name="Torres C.I."/>
        </authorList>
    </citation>
    <scope>NUCLEOTIDE SEQUENCE [LARGE SCALE GENOMIC DNA]</scope>
    <source>
        <strain evidence="3">Z-0001</strain>
    </source>
</reference>
<accession>A0A0L6W5I4</accession>
<name>A0A0L6W5I4_9FIRM</name>
<comment type="caution">
    <text evidence="2">The sequence shown here is derived from an EMBL/GenBank/DDBJ whole genome shotgun (WGS) entry which is preliminary data.</text>
</comment>
<evidence type="ECO:0000256" key="1">
    <source>
        <dbReference type="SAM" id="Phobius"/>
    </source>
</evidence>
<dbReference type="PANTHER" id="PTHR38450">
    <property type="entry name" value="STAGE V SPORULATION PROTEIN AC-RELATED"/>
    <property type="match status" value="1"/>
</dbReference>
<feature type="transmembrane region" description="Helical" evidence="1">
    <location>
        <begin position="125"/>
        <end position="152"/>
    </location>
</feature>
<keyword evidence="1" id="KW-0812">Transmembrane</keyword>
<keyword evidence="1" id="KW-0472">Membrane</keyword>
<keyword evidence="1" id="KW-1133">Transmembrane helix</keyword>
<dbReference type="RefSeq" id="WP_013120517.1">
    <property type="nucleotide sequence ID" value="NZ_LGTE01000002.1"/>
</dbReference>
<dbReference type="PANTHER" id="PTHR38450:SF1">
    <property type="entry name" value="STAGE V SPORULATION PROTEIN AC"/>
    <property type="match status" value="1"/>
</dbReference>
<sequence length="154" mass="16365">MADHIEPSDQQLQKIVYQQMVQQTKPKPPVLRNVIGAFFFGGLICIIGQALINIYMQFGLDQRAASTAASATLVFVAALLTGLGVYDSIAKYAGAGTIVPITGFANSIVAPALEFRREGMVLGTGAKIFTLAGPVLVCGFVTSWLIGLVVYLTK</sequence>
<dbReference type="EMBL" id="LGTE01000002">
    <property type="protein sequence ID" value="KNZ70785.1"/>
    <property type="molecule type" value="Genomic_DNA"/>
</dbReference>
<feature type="transmembrane region" description="Helical" evidence="1">
    <location>
        <begin position="34"/>
        <end position="56"/>
    </location>
</feature>
<dbReference type="InterPro" id="IPR014203">
    <property type="entry name" value="Spore_V_AC"/>
</dbReference>
<proteinExistence type="predicted"/>
<organism evidence="2 3">
    <name type="scientific">Thermincola ferriacetica</name>
    <dbReference type="NCBI Taxonomy" id="281456"/>
    <lineage>
        <taxon>Bacteria</taxon>
        <taxon>Bacillati</taxon>
        <taxon>Bacillota</taxon>
        <taxon>Clostridia</taxon>
        <taxon>Eubacteriales</taxon>
        <taxon>Thermincolaceae</taxon>
        <taxon>Thermincola</taxon>
    </lineage>
</organism>
<dbReference type="AlphaFoldDB" id="A0A0L6W5I4"/>
<dbReference type="Proteomes" id="UP000037175">
    <property type="component" value="Unassembled WGS sequence"/>
</dbReference>
<dbReference type="NCBIfam" id="TIGR02838">
    <property type="entry name" value="spore_V_AC"/>
    <property type="match status" value="1"/>
</dbReference>
<dbReference type="InterPro" id="IPR005562">
    <property type="entry name" value="SpoVA"/>
</dbReference>
<feature type="transmembrane region" description="Helical" evidence="1">
    <location>
        <begin position="92"/>
        <end position="113"/>
    </location>
</feature>
<dbReference type="Pfam" id="PF03862">
    <property type="entry name" value="SpoVAC_SpoVAEB"/>
    <property type="match status" value="1"/>
</dbReference>
<protein>
    <submittedName>
        <fullName evidence="2">Stage V sporulation protein AC</fullName>
    </submittedName>
</protein>
<gene>
    <name evidence="2" type="ORF">Tfer_0464</name>
</gene>
<keyword evidence="3" id="KW-1185">Reference proteome</keyword>
<feature type="transmembrane region" description="Helical" evidence="1">
    <location>
        <begin position="68"/>
        <end position="86"/>
    </location>
</feature>
<evidence type="ECO:0000313" key="3">
    <source>
        <dbReference type="Proteomes" id="UP000037175"/>
    </source>
</evidence>
<dbReference type="PATRIC" id="fig|281456.6.peg.492"/>
<evidence type="ECO:0000313" key="2">
    <source>
        <dbReference type="EMBL" id="KNZ70785.1"/>
    </source>
</evidence>